<reference evidence="1 2" key="1">
    <citation type="submission" date="2021-12" db="EMBL/GenBank/DDBJ databases">
        <title>Discovery of the Pendulisporaceae a myxobacterial family with distinct sporulation behavior and unique specialized metabolism.</title>
        <authorList>
            <person name="Garcia R."/>
            <person name="Popoff A."/>
            <person name="Bader C.D."/>
            <person name="Loehr J."/>
            <person name="Walesch S."/>
            <person name="Walt C."/>
            <person name="Boldt J."/>
            <person name="Bunk B."/>
            <person name="Haeckl F.J.F.P.J."/>
            <person name="Gunesch A.P."/>
            <person name="Birkelbach J."/>
            <person name="Nuebel U."/>
            <person name="Pietschmann T."/>
            <person name="Bach T."/>
            <person name="Mueller R."/>
        </authorList>
    </citation>
    <scope>NUCLEOTIDE SEQUENCE [LARGE SCALE GENOMIC DNA]</scope>
    <source>
        <strain evidence="1 2">MSr11954</strain>
    </source>
</reference>
<proteinExistence type="predicted"/>
<evidence type="ECO:0000313" key="1">
    <source>
        <dbReference type="EMBL" id="WXB12872.1"/>
    </source>
</evidence>
<accession>A0ABZ2LQ39</accession>
<name>A0ABZ2LQ39_9BACT</name>
<gene>
    <name evidence="1" type="ORF">LZC94_34095</name>
</gene>
<protein>
    <submittedName>
        <fullName evidence="1">Uncharacterized protein</fullName>
    </submittedName>
</protein>
<organism evidence="1 2">
    <name type="scientific">Pendulispora albinea</name>
    <dbReference type="NCBI Taxonomy" id="2741071"/>
    <lineage>
        <taxon>Bacteria</taxon>
        <taxon>Pseudomonadati</taxon>
        <taxon>Myxococcota</taxon>
        <taxon>Myxococcia</taxon>
        <taxon>Myxococcales</taxon>
        <taxon>Sorangiineae</taxon>
        <taxon>Pendulisporaceae</taxon>
        <taxon>Pendulispora</taxon>
    </lineage>
</organism>
<sequence>MAEADPETVQNHTPTAVQQIVDGVLAVLMEAAEDRGDTIRRIYIETLIPSLIDNGTVMRGIVGGAIEFGFIIAADLDRLLEGEDRVQGLPWFSRFYAGYVTDLATAVAKALYA</sequence>
<evidence type="ECO:0000313" key="2">
    <source>
        <dbReference type="Proteomes" id="UP001370348"/>
    </source>
</evidence>
<dbReference type="EMBL" id="CP089984">
    <property type="protein sequence ID" value="WXB12872.1"/>
    <property type="molecule type" value="Genomic_DNA"/>
</dbReference>
<dbReference type="Proteomes" id="UP001370348">
    <property type="component" value="Chromosome"/>
</dbReference>
<dbReference type="RefSeq" id="WP_394822491.1">
    <property type="nucleotide sequence ID" value="NZ_CP089984.1"/>
</dbReference>
<keyword evidence="2" id="KW-1185">Reference proteome</keyword>